<accession>A0A0V1DQQ1</accession>
<evidence type="ECO:0000313" key="2">
    <source>
        <dbReference type="Proteomes" id="UP000054632"/>
    </source>
</evidence>
<sequence length="115" mass="13331">MEEEFLGGLHHAPVKIYIIAPGLSMLQQFCLKKAAMGLVKRMQQNWERTTFDMTKWLRENASIFVDRKQHRLCQNASKVAATEQTLAGKNVDPVQREKCMEIKSPSRGRRQRRVC</sequence>
<dbReference type="Proteomes" id="UP000054632">
    <property type="component" value="Unassembled WGS sequence"/>
</dbReference>
<name>A0A0V1DQQ1_TRIPS</name>
<dbReference type="AlphaFoldDB" id="A0A0V1DQQ1"/>
<proteinExistence type="predicted"/>
<reference evidence="1 2" key="1">
    <citation type="submission" date="2015-01" db="EMBL/GenBank/DDBJ databases">
        <title>Evolution of Trichinella species and genotypes.</title>
        <authorList>
            <person name="Korhonen P.K."/>
            <person name="Edoardo P."/>
            <person name="Giuseppe L.R."/>
            <person name="Gasser R.B."/>
        </authorList>
    </citation>
    <scope>NUCLEOTIDE SEQUENCE [LARGE SCALE GENOMIC DNA]</scope>
    <source>
        <strain evidence="1">ISS13</strain>
    </source>
</reference>
<comment type="caution">
    <text evidence="1">The sequence shown here is derived from an EMBL/GenBank/DDBJ whole genome shotgun (WGS) entry which is preliminary data.</text>
</comment>
<evidence type="ECO:0000313" key="1">
    <source>
        <dbReference type="EMBL" id="KRY63850.1"/>
    </source>
</evidence>
<dbReference type="EMBL" id="JYDR01000821">
    <property type="protein sequence ID" value="KRY63850.1"/>
    <property type="molecule type" value="Genomic_DNA"/>
</dbReference>
<organism evidence="1 2">
    <name type="scientific">Trichinella pseudospiralis</name>
    <name type="common">Parasitic roundworm</name>
    <dbReference type="NCBI Taxonomy" id="6337"/>
    <lineage>
        <taxon>Eukaryota</taxon>
        <taxon>Metazoa</taxon>
        <taxon>Ecdysozoa</taxon>
        <taxon>Nematoda</taxon>
        <taxon>Enoplea</taxon>
        <taxon>Dorylaimia</taxon>
        <taxon>Trichinellida</taxon>
        <taxon>Trichinellidae</taxon>
        <taxon>Trichinella</taxon>
    </lineage>
</organism>
<gene>
    <name evidence="1" type="ORF">T4A_9439</name>
</gene>
<protein>
    <submittedName>
        <fullName evidence="1">Uncharacterized protein</fullName>
    </submittedName>
</protein>